<dbReference type="Proteomes" id="UP000247702">
    <property type="component" value="Unassembled WGS sequence"/>
</dbReference>
<protein>
    <submittedName>
        <fullName evidence="2">Uncharacterized protein</fullName>
    </submittedName>
</protein>
<comment type="caution">
    <text evidence="2">The sequence shown here is derived from an EMBL/GenBank/DDBJ whole genome shotgun (WGS) entry which is preliminary data.</text>
</comment>
<evidence type="ECO:0000313" key="2">
    <source>
        <dbReference type="EMBL" id="GBC00846.1"/>
    </source>
</evidence>
<organism evidence="2 3">
    <name type="scientific">Rhizophagus clarus</name>
    <dbReference type="NCBI Taxonomy" id="94130"/>
    <lineage>
        <taxon>Eukaryota</taxon>
        <taxon>Fungi</taxon>
        <taxon>Fungi incertae sedis</taxon>
        <taxon>Mucoromycota</taxon>
        <taxon>Glomeromycotina</taxon>
        <taxon>Glomeromycetes</taxon>
        <taxon>Glomerales</taxon>
        <taxon>Glomeraceae</taxon>
        <taxon>Rhizophagus</taxon>
    </lineage>
</organism>
<proteinExistence type="predicted"/>
<name>A0A2Z6RE37_9GLOM</name>
<dbReference type="AlphaFoldDB" id="A0A2Z6RE37"/>
<evidence type="ECO:0000313" key="3">
    <source>
        <dbReference type="Proteomes" id="UP000247702"/>
    </source>
</evidence>
<evidence type="ECO:0000256" key="1">
    <source>
        <dbReference type="SAM" id="MobiDB-lite"/>
    </source>
</evidence>
<reference evidence="2 3" key="1">
    <citation type="submission" date="2017-11" db="EMBL/GenBank/DDBJ databases">
        <title>The genome of Rhizophagus clarus HR1 reveals common genetic basis of auxotrophy among arbuscular mycorrhizal fungi.</title>
        <authorList>
            <person name="Kobayashi Y."/>
        </authorList>
    </citation>
    <scope>NUCLEOTIDE SEQUENCE [LARGE SCALE GENOMIC DNA]</scope>
    <source>
        <strain evidence="2 3">HR1</strain>
    </source>
</reference>
<feature type="region of interest" description="Disordered" evidence="1">
    <location>
        <begin position="39"/>
        <end position="77"/>
    </location>
</feature>
<keyword evidence="3" id="KW-1185">Reference proteome</keyword>
<dbReference type="EMBL" id="BEXD01003331">
    <property type="protein sequence ID" value="GBC00846.1"/>
    <property type="molecule type" value="Genomic_DNA"/>
</dbReference>
<gene>
    <name evidence="2" type="ORF">RclHR1_39970001</name>
</gene>
<feature type="compositionally biased region" description="Basic and acidic residues" evidence="1">
    <location>
        <begin position="60"/>
        <end position="77"/>
    </location>
</feature>
<accession>A0A2Z6RE37</accession>
<sequence length="77" mass="9119">MSKRKANQETAVMILKNQSLSQKAKKKREININDVNQFISGLASNQRNNDEREDDDEREKDDGREDEKEREVFYKDT</sequence>